<evidence type="ECO:0000256" key="7">
    <source>
        <dbReference type="ARBA" id="ARBA00023128"/>
    </source>
</evidence>
<keyword evidence="3 8" id="KW-0808">Transferase</keyword>
<evidence type="ECO:0000313" key="10">
    <source>
        <dbReference type="Proteomes" id="UP000189705"/>
    </source>
</evidence>
<evidence type="ECO:0000256" key="8">
    <source>
        <dbReference type="RuleBase" id="RU366032"/>
    </source>
</evidence>
<name>A0A3Q0FXU7_ALLSI</name>
<dbReference type="InterPro" id="IPR036890">
    <property type="entry name" value="HATPase_C_sf"/>
</dbReference>
<evidence type="ECO:0000313" key="11">
    <source>
        <dbReference type="RefSeq" id="XP_025050930.1"/>
    </source>
</evidence>
<comment type="similarity">
    <text evidence="1 8">Belongs to the PDK/BCKDK protein kinase family.</text>
</comment>
<dbReference type="Gene3D" id="3.30.565.10">
    <property type="entry name" value="Histidine kinase-like ATPase, C-terminal domain"/>
    <property type="match status" value="1"/>
</dbReference>
<dbReference type="PROSITE" id="PS50109">
    <property type="entry name" value="HIS_KIN"/>
    <property type="match status" value="1"/>
</dbReference>
<proteinExistence type="inferred from homology"/>
<dbReference type="EC" id="2.7.11.-" evidence="8"/>
<dbReference type="GO" id="GO:0005759">
    <property type="term" value="C:mitochondrial matrix"/>
    <property type="evidence" value="ECO:0007669"/>
    <property type="project" value="UniProtKB-SubCell"/>
</dbReference>
<dbReference type="InParanoid" id="A0A3Q0FXU7"/>
<dbReference type="InterPro" id="IPR005467">
    <property type="entry name" value="His_kinase_dom"/>
</dbReference>
<dbReference type="InterPro" id="IPR039028">
    <property type="entry name" value="BCKD/PDK"/>
</dbReference>
<dbReference type="Proteomes" id="UP000189705">
    <property type="component" value="Unplaced"/>
</dbReference>
<dbReference type="RefSeq" id="XP_025050930.1">
    <property type="nucleotide sequence ID" value="XM_025195145.1"/>
</dbReference>
<evidence type="ECO:0000256" key="5">
    <source>
        <dbReference type="ARBA" id="ARBA00022777"/>
    </source>
</evidence>
<keyword evidence="10" id="KW-1185">Reference proteome</keyword>
<evidence type="ECO:0000259" key="9">
    <source>
        <dbReference type="PROSITE" id="PS50109"/>
    </source>
</evidence>
<dbReference type="Pfam" id="PF10436">
    <property type="entry name" value="BCDHK_Adom3"/>
    <property type="match status" value="1"/>
</dbReference>
<dbReference type="KEGG" id="asn:102385742"/>
<dbReference type="InterPro" id="IPR018955">
    <property type="entry name" value="BCDHK/PDK_N"/>
</dbReference>
<dbReference type="AlphaFoldDB" id="A0A3Q0FXU7"/>
<dbReference type="GeneID" id="102385742"/>
<feature type="domain" description="Histidine kinase" evidence="9">
    <location>
        <begin position="271"/>
        <end position="375"/>
    </location>
</feature>
<dbReference type="SUPFAM" id="SSF69012">
    <property type="entry name" value="alpha-ketoacid dehydrogenase kinase, N-terminal domain"/>
    <property type="match status" value="1"/>
</dbReference>
<gene>
    <name evidence="11" type="primary">BCKDK</name>
</gene>
<keyword evidence="4 8" id="KW-0547">Nucleotide-binding</keyword>
<keyword evidence="7 8" id="KW-0496">Mitochondrion</keyword>
<evidence type="ECO:0000256" key="1">
    <source>
        <dbReference type="ARBA" id="ARBA00006155"/>
    </source>
</evidence>
<evidence type="ECO:0000256" key="2">
    <source>
        <dbReference type="ARBA" id="ARBA00022553"/>
    </source>
</evidence>
<keyword evidence="6 8" id="KW-0067">ATP-binding</keyword>
<reference evidence="11" key="1">
    <citation type="submission" date="2025-08" db="UniProtKB">
        <authorList>
            <consortium name="RefSeq"/>
        </authorList>
    </citation>
    <scope>IDENTIFICATION</scope>
</reference>
<keyword evidence="5 8" id="KW-0418">Kinase</keyword>
<accession>A0A3Q0FXU7</accession>
<dbReference type="InterPro" id="IPR036784">
    <property type="entry name" value="AK/P_DHK_N_sf"/>
</dbReference>
<keyword evidence="2" id="KW-0597">Phosphoprotein</keyword>
<dbReference type="Gene3D" id="1.20.140.20">
    <property type="entry name" value="Alpha-ketoacid/pyruvate dehydrogenase kinase, N-terminal domain"/>
    <property type="match status" value="1"/>
</dbReference>
<dbReference type="PANTHER" id="PTHR11947:SF20">
    <property type="entry name" value="[3-METHYL-2-OXOBUTANOATE DEHYDROGENASE [LIPOAMIDE]] KINASE, MITOCHONDRIAL"/>
    <property type="match status" value="1"/>
</dbReference>
<evidence type="ECO:0000256" key="4">
    <source>
        <dbReference type="ARBA" id="ARBA00022741"/>
    </source>
</evidence>
<dbReference type="SMART" id="SM00387">
    <property type="entry name" value="HATPase_c"/>
    <property type="match status" value="1"/>
</dbReference>
<dbReference type="InterPro" id="IPR003594">
    <property type="entry name" value="HATPase_dom"/>
</dbReference>
<organism evidence="10 11">
    <name type="scientific">Alligator sinensis</name>
    <name type="common">Chinese alligator</name>
    <dbReference type="NCBI Taxonomy" id="38654"/>
    <lineage>
        <taxon>Eukaryota</taxon>
        <taxon>Metazoa</taxon>
        <taxon>Chordata</taxon>
        <taxon>Craniata</taxon>
        <taxon>Vertebrata</taxon>
        <taxon>Euteleostomi</taxon>
        <taxon>Archelosauria</taxon>
        <taxon>Archosauria</taxon>
        <taxon>Crocodylia</taxon>
        <taxon>Alligatoridae</taxon>
        <taxon>Alligatorinae</taxon>
        <taxon>Alligator</taxon>
    </lineage>
</organism>
<dbReference type="CDD" id="cd16929">
    <property type="entry name" value="HATPase_PDK-like"/>
    <property type="match status" value="1"/>
</dbReference>
<evidence type="ECO:0000256" key="6">
    <source>
        <dbReference type="ARBA" id="ARBA00022840"/>
    </source>
</evidence>
<dbReference type="PANTHER" id="PTHR11947">
    <property type="entry name" value="PYRUVATE DEHYDROGENASE KINASE"/>
    <property type="match status" value="1"/>
</dbReference>
<dbReference type="STRING" id="38654.A0A3Q0FXU7"/>
<dbReference type="CTD" id="10295"/>
<evidence type="ECO:0000256" key="3">
    <source>
        <dbReference type="ARBA" id="ARBA00022679"/>
    </source>
</evidence>
<dbReference type="SUPFAM" id="SSF55874">
    <property type="entry name" value="ATPase domain of HSP90 chaperone/DNA topoisomerase II/histidine kinase"/>
    <property type="match status" value="1"/>
</dbReference>
<dbReference type="GO" id="GO:0005524">
    <property type="term" value="F:ATP binding"/>
    <property type="evidence" value="ECO:0007669"/>
    <property type="project" value="UniProtKB-UniRule"/>
</dbReference>
<comment type="subcellular location">
    <subcellularLocation>
        <location evidence="8">Mitochondrion matrix</location>
    </subcellularLocation>
</comment>
<protein>
    <recommendedName>
        <fullName evidence="8">Protein-serine/threonine kinase</fullName>
        <ecNumber evidence="8">2.7.11.-</ecNumber>
    </recommendedName>
</protein>
<sequence>MDQHQLELARERSKTVTSFYNQSAIDAAAEKPSVRLTPTTMLYSGRKDMASGGGARAWVQGAELEWAMAESRGGAISRGLGPKGVWPGVPPLPGSTRLFQPRAGHILGLNWPPGARARPTTFCPPPGGGLWSPNCPPLITPRQIKDQEEEARYCQLVRQLLDDHKDVVTLLAEGLRECRRHIQDERLIRLFLDKTLTSRLGIRMLATHHLALHEDKPDFVGIICTRLSPKKIIEKWVDFARRLCEHKYGNAPQVRVNGHVAARFPFIPMPLDYILPELLKNAMRATMESHLDTPYNVPDIVITIANNDIDLIIQISDRGGGLVDMSNSGQSGPMHGFGFGLPTSRAYAEYLGGSLCLQSLQGIGTDVYLRLRHIDGREESFRI</sequence>
<dbReference type="Pfam" id="PF02518">
    <property type="entry name" value="HATPase_c"/>
    <property type="match status" value="1"/>
</dbReference>
<dbReference type="GO" id="GO:0004740">
    <property type="term" value="F:pyruvate dehydrogenase (acetyl-transferring) kinase activity"/>
    <property type="evidence" value="ECO:0007669"/>
    <property type="project" value="TreeGrafter"/>
</dbReference>
<dbReference type="GO" id="GO:0010906">
    <property type="term" value="P:regulation of glucose metabolic process"/>
    <property type="evidence" value="ECO:0007669"/>
    <property type="project" value="TreeGrafter"/>
</dbReference>